<comment type="caution">
    <text evidence="2">The sequence shown here is derived from an EMBL/GenBank/DDBJ whole genome shotgun (WGS) entry which is preliminary data.</text>
</comment>
<gene>
    <name evidence="2" type="ORF">B0H17DRAFT_1333337</name>
</gene>
<evidence type="ECO:0000313" key="2">
    <source>
        <dbReference type="EMBL" id="KAJ7683192.1"/>
    </source>
</evidence>
<feature type="region of interest" description="Disordered" evidence="1">
    <location>
        <begin position="285"/>
        <end position="305"/>
    </location>
</feature>
<reference evidence="2" key="1">
    <citation type="submission" date="2023-03" db="EMBL/GenBank/DDBJ databases">
        <title>Massive genome expansion in bonnet fungi (Mycena s.s.) driven by repeated elements and novel gene families across ecological guilds.</title>
        <authorList>
            <consortium name="Lawrence Berkeley National Laboratory"/>
            <person name="Harder C.B."/>
            <person name="Miyauchi S."/>
            <person name="Viragh M."/>
            <person name="Kuo A."/>
            <person name="Thoen E."/>
            <person name="Andreopoulos B."/>
            <person name="Lu D."/>
            <person name="Skrede I."/>
            <person name="Drula E."/>
            <person name="Henrissat B."/>
            <person name="Morin E."/>
            <person name="Kohler A."/>
            <person name="Barry K."/>
            <person name="LaButti K."/>
            <person name="Morin E."/>
            <person name="Salamov A."/>
            <person name="Lipzen A."/>
            <person name="Mereny Z."/>
            <person name="Hegedus B."/>
            <person name="Baldrian P."/>
            <person name="Stursova M."/>
            <person name="Weitz H."/>
            <person name="Taylor A."/>
            <person name="Grigoriev I.V."/>
            <person name="Nagy L.G."/>
            <person name="Martin F."/>
            <person name="Kauserud H."/>
        </authorList>
    </citation>
    <scope>NUCLEOTIDE SEQUENCE</scope>
    <source>
        <strain evidence="2">CBHHK067</strain>
    </source>
</reference>
<sequence length="305" mass="33722">MPSAGIASTFLRALGPASTQQRTARATQDRFVTQDHLRSIGRTDATRTYRVHGRNTEYAPAVGYAFRHRSPSAVRWVSYVSYEASFVFARPAHQPQTPTVMCIASSYQEKAIHTTCELARRFAAEDGTDAKHAPLRTIAGVVGIRSFEHGGRVEEHKHQRSEYSSVVKSLRRSQGHWQRAGTANLRCTATPPPLFGASYPGIRPLRVPDTKIAVSFPPAYDSSSARRRNTGAGGLPKTRVVEVRYDKASAAMWHTEEGRTTRDVRDGSMLDACRRGDSERIRSPWPAVAPQSRAMDSGWIQDGVS</sequence>
<accession>A0AAD7DAY1</accession>
<protein>
    <submittedName>
        <fullName evidence="2">Uncharacterized protein</fullName>
    </submittedName>
</protein>
<dbReference type="EMBL" id="JARKIE010000110">
    <property type="protein sequence ID" value="KAJ7683192.1"/>
    <property type="molecule type" value="Genomic_DNA"/>
</dbReference>
<keyword evidence="3" id="KW-1185">Reference proteome</keyword>
<proteinExistence type="predicted"/>
<evidence type="ECO:0000313" key="3">
    <source>
        <dbReference type="Proteomes" id="UP001221757"/>
    </source>
</evidence>
<evidence type="ECO:0000256" key="1">
    <source>
        <dbReference type="SAM" id="MobiDB-lite"/>
    </source>
</evidence>
<organism evidence="2 3">
    <name type="scientific">Mycena rosella</name>
    <name type="common">Pink bonnet</name>
    <name type="synonym">Agaricus rosellus</name>
    <dbReference type="NCBI Taxonomy" id="1033263"/>
    <lineage>
        <taxon>Eukaryota</taxon>
        <taxon>Fungi</taxon>
        <taxon>Dikarya</taxon>
        <taxon>Basidiomycota</taxon>
        <taxon>Agaricomycotina</taxon>
        <taxon>Agaricomycetes</taxon>
        <taxon>Agaricomycetidae</taxon>
        <taxon>Agaricales</taxon>
        <taxon>Marasmiineae</taxon>
        <taxon>Mycenaceae</taxon>
        <taxon>Mycena</taxon>
    </lineage>
</organism>
<dbReference type="Proteomes" id="UP001221757">
    <property type="component" value="Unassembled WGS sequence"/>
</dbReference>
<dbReference type="AlphaFoldDB" id="A0AAD7DAY1"/>
<name>A0AAD7DAY1_MYCRO</name>